<dbReference type="Gene3D" id="3.40.50.1010">
    <property type="entry name" value="5'-nuclease"/>
    <property type="match status" value="1"/>
</dbReference>
<keyword evidence="5" id="KW-1185">Reference proteome</keyword>
<dbReference type="AlphaFoldDB" id="A0A9P9BR72"/>
<sequence length="599" mass="66262">MGIRGLTEAIRPYGTPDVLDHSSVVIDGPALVYKILSGCLVLSPRDQTSFCQPSYALLGQLTIGWLDKLKAHDVTVRKIYFDGYLPSSKWDVRIQRLISQSEKLKKFASQQSLGVLVPSEDTFGDVVPDIALTGAKGHYSNQQLPHPAFLVPSVIHMLRQHAHWGNLVQLVPGEADDFCIADITRNGGTVLTGDSDLLVQDLGTDGYVCFFSDLAETRRDGESKLQALRFNYQELNQKLCIEDIGGLTRIAFEMDLRKAPLDIAIKFAKKDIANSAESPKFAIFKEEHTVRTLVPPDHPVLGAINTLDPRMSELVIQCQLAQAPRIIPTSGTTRGYDRLSMFLPIMMEDPCKKSSWSMSTNIRALAYSLVEGSAPCRGQPVIEYRLLSAGRRQAGREVEVFDRPQTAERCKGLCSALDSLTQMPILKEGLWFSFAVWTELQWQASEGGSPVSPLLLHRALRSKSTPERYPWDLIHFTAQVNATLYSLRMLQQALSVSRSLSPNQEAQGVQNLRKWLTGFPSIEQWPTLGTIQTLLRHLDSSGLSSIATKLGVTLEDPTKSSVNKSKKRKKSSSSVGRTGRRLPSSGSSNPFALLDQGED</sequence>
<gene>
    <name evidence="4" type="ORF">B0I36DRAFT_264818</name>
</gene>
<dbReference type="OrthoDB" id="5297549at2759"/>
<name>A0A9P9BR72_9PEZI</name>
<dbReference type="GeneID" id="70180738"/>
<dbReference type="InterPro" id="IPR029060">
    <property type="entry name" value="PIN-like_dom_sf"/>
</dbReference>
<feature type="domain" description="Asteroid" evidence="3">
    <location>
        <begin position="147"/>
        <end position="387"/>
    </location>
</feature>
<dbReference type="InterPro" id="IPR039436">
    <property type="entry name" value="Asteroid_dom"/>
</dbReference>
<proteinExistence type="inferred from homology"/>
<dbReference type="InterPro" id="IPR026832">
    <property type="entry name" value="Asteroid"/>
</dbReference>
<dbReference type="Pfam" id="PF12813">
    <property type="entry name" value="XPG_I_2"/>
    <property type="match status" value="1"/>
</dbReference>
<organism evidence="4 5">
    <name type="scientific">Microdochium trichocladiopsis</name>
    <dbReference type="NCBI Taxonomy" id="1682393"/>
    <lineage>
        <taxon>Eukaryota</taxon>
        <taxon>Fungi</taxon>
        <taxon>Dikarya</taxon>
        <taxon>Ascomycota</taxon>
        <taxon>Pezizomycotina</taxon>
        <taxon>Sordariomycetes</taxon>
        <taxon>Xylariomycetidae</taxon>
        <taxon>Xylariales</taxon>
        <taxon>Microdochiaceae</taxon>
        <taxon>Microdochium</taxon>
    </lineage>
</organism>
<dbReference type="SUPFAM" id="SSF88723">
    <property type="entry name" value="PIN domain-like"/>
    <property type="match status" value="1"/>
</dbReference>
<dbReference type="PANTHER" id="PTHR15665">
    <property type="entry name" value="ASTEROID PROTEIN"/>
    <property type="match status" value="1"/>
</dbReference>
<evidence type="ECO:0000259" key="3">
    <source>
        <dbReference type="Pfam" id="PF12813"/>
    </source>
</evidence>
<evidence type="ECO:0000313" key="5">
    <source>
        <dbReference type="Proteomes" id="UP000756346"/>
    </source>
</evidence>
<comment type="caution">
    <text evidence="4">The sequence shown here is derived from an EMBL/GenBank/DDBJ whole genome shotgun (WGS) entry which is preliminary data.</text>
</comment>
<comment type="similarity">
    <text evidence="1">Belongs to the asteroid family.</text>
</comment>
<evidence type="ECO:0000256" key="2">
    <source>
        <dbReference type="SAM" id="MobiDB-lite"/>
    </source>
</evidence>
<evidence type="ECO:0000313" key="4">
    <source>
        <dbReference type="EMBL" id="KAH7035623.1"/>
    </source>
</evidence>
<dbReference type="RefSeq" id="XP_046015716.1">
    <property type="nucleotide sequence ID" value="XM_046151192.1"/>
</dbReference>
<dbReference type="PANTHER" id="PTHR15665:SF1">
    <property type="entry name" value="PROTEIN ASTEROID HOMOLOG 1"/>
    <property type="match status" value="1"/>
</dbReference>
<feature type="region of interest" description="Disordered" evidence="2">
    <location>
        <begin position="556"/>
        <end position="599"/>
    </location>
</feature>
<reference evidence="4" key="1">
    <citation type="journal article" date="2021" name="Nat. Commun.">
        <title>Genetic determinants of endophytism in the Arabidopsis root mycobiome.</title>
        <authorList>
            <person name="Mesny F."/>
            <person name="Miyauchi S."/>
            <person name="Thiergart T."/>
            <person name="Pickel B."/>
            <person name="Atanasova L."/>
            <person name="Karlsson M."/>
            <person name="Huettel B."/>
            <person name="Barry K.W."/>
            <person name="Haridas S."/>
            <person name="Chen C."/>
            <person name="Bauer D."/>
            <person name="Andreopoulos W."/>
            <person name="Pangilinan J."/>
            <person name="LaButti K."/>
            <person name="Riley R."/>
            <person name="Lipzen A."/>
            <person name="Clum A."/>
            <person name="Drula E."/>
            <person name="Henrissat B."/>
            <person name="Kohler A."/>
            <person name="Grigoriev I.V."/>
            <person name="Martin F.M."/>
            <person name="Hacquard S."/>
        </authorList>
    </citation>
    <scope>NUCLEOTIDE SEQUENCE</scope>
    <source>
        <strain evidence="4">MPI-CAGE-CH-0230</strain>
    </source>
</reference>
<dbReference type="EMBL" id="JAGTJQ010000003">
    <property type="protein sequence ID" value="KAH7035623.1"/>
    <property type="molecule type" value="Genomic_DNA"/>
</dbReference>
<accession>A0A9P9BR72</accession>
<dbReference type="Proteomes" id="UP000756346">
    <property type="component" value="Unassembled WGS sequence"/>
</dbReference>
<evidence type="ECO:0000256" key="1">
    <source>
        <dbReference type="ARBA" id="ARBA00007398"/>
    </source>
</evidence>
<protein>
    <submittedName>
        <fullName evidence="4">XPG domain containing-domain-containing protein</fullName>
    </submittedName>
</protein>